<evidence type="ECO:0000256" key="2">
    <source>
        <dbReference type="ARBA" id="ARBA00022707"/>
    </source>
</evidence>
<dbReference type="InterPro" id="IPR007964">
    <property type="entry name" value="MIC19/MIC25"/>
</dbReference>
<evidence type="ECO:0000256" key="8">
    <source>
        <dbReference type="ARBA" id="ARBA00023288"/>
    </source>
</evidence>
<evidence type="ECO:0000256" key="4">
    <source>
        <dbReference type="ARBA" id="ARBA00023054"/>
    </source>
</evidence>
<dbReference type="Proteomes" id="UP001145742">
    <property type="component" value="Unassembled WGS sequence"/>
</dbReference>
<evidence type="ECO:0000256" key="5">
    <source>
        <dbReference type="ARBA" id="ARBA00023128"/>
    </source>
</evidence>
<evidence type="ECO:0000256" key="9">
    <source>
        <dbReference type="ARBA" id="ARBA00034476"/>
    </source>
</evidence>
<feature type="compositionally biased region" description="Basic and acidic residues" evidence="11">
    <location>
        <begin position="137"/>
        <end position="150"/>
    </location>
</feature>
<keyword evidence="2" id="KW-0519">Myristate</keyword>
<sequence>MELWSGLSGMQFQDMVCSNPGTVHLKAASVWFLGHVVLSKGEDVYSSGFSGAFLPESSRVQCGDVSLDHEQVEENICYQIFADGAYHLARVTPEKALRKDGRNGQSYGKTSGGVITWLRTHQPGRAVVQLTEDVVNRMKESSQSKRDNQRSPRASDGTAPSSLAAGGKAKSTGIIPPMSSDSAAEQELYRSPSVMSICLSATEHEPVCVQVAKKANDILACIRNEVTSRTRAVIVPLQSALVRPHFKSWIEFWAPHDKTHIEVLECVQRRARELEKGLEHKSDEEWNRLSACSGFSTLTVVGGGLTPGALELQGREAELKRQEAFYKEQLARIERKIKGYGQLRLCFKCKYHTLILLNSPCVGVALLKFGEVLRWFLAWFLICNLIRKPWIVVGAQQEQYSTETLSPAMVWQNAEIYKLTSEQYQEAATKAEEWIK</sequence>
<keyword evidence="4" id="KW-0175">Coiled coil</keyword>
<keyword evidence="5" id="KW-0496">Mitochondrion</keyword>
<evidence type="ECO:0000256" key="3">
    <source>
        <dbReference type="ARBA" id="ARBA00022792"/>
    </source>
</evidence>
<evidence type="ECO:0000256" key="7">
    <source>
        <dbReference type="ARBA" id="ARBA00023157"/>
    </source>
</evidence>
<evidence type="ECO:0000256" key="10">
    <source>
        <dbReference type="ARBA" id="ARBA00034480"/>
    </source>
</evidence>
<reference evidence="12" key="1">
    <citation type="submission" date="2019-10" db="EMBL/GenBank/DDBJ databases">
        <authorList>
            <person name="Soares A.E.R."/>
            <person name="Aleixo A."/>
            <person name="Schneider P."/>
            <person name="Miyaki C.Y."/>
            <person name="Schneider M.P."/>
            <person name="Mello C."/>
            <person name="Vasconcelos A.T.R."/>
        </authorList>
    </citation>
    <scope>NUCLEOTIDE SEQUENCE</scope>
    <source>
        <tissue evidence="12">Muscle</tissue>
    </source>
</reference>
<comment type="similarity">
    <text evidence="10">Belongs to the MICOS complex subunit Mic19 family. Metazoan Mic25 subfamily.</text>
</comment>
<name>A0ABQ9CV41_9PASS</name>
<dbReference type="PANTHER" id="PTHR47609">
    <property type="entry name" value="MICOS COMPLEX SUBUNIT MIC25"/>
    <property type="match status" value="1"/>
</dbReference>
<keyword evidence="8" id="KW-0449">Lipoprotein</keyword>
<comment type="subcellular location">
    <subcellularLocation>
        <location evidence="9">Mitochondrion inner membrane</location>
        <topology evidence="9">Lipid-anchor</topology>
    </subcellularLocation>
</comment>
<comment type="caution">
    <text evidence="12">The sequence shown here is derived from an EMBL/GenBank/DDBJ whole genome shotgun (WGS) entry which is preliminary data.</text>
</comment>
<dbReference type="PANTHER" id="PTHR47609:SF1">
    <property type="entry name" value="MICOS COMPLEX SUBUNIT MIC25"/>
    <property type="match status" value="1"/>
</dbReference>
<proteinExistence type="inferred from homology"/>
<keyword evidence="7" id="KW-1015">Disulfide bond</keyword>
<evidence type="ECO:0000313" key="13">
    <source>
        <dbReference type="Proteomes" id="UP001145742"/>
    </source>
</evidence>
<organism evidence="12 13">
    <name type="scientific">Willisornis vidua</name>
    <name type="common">Xingu scale-backed antbird</name>
    <dbReference type="NCBI Taxonomy" id="1566151"/>
    <lineage>
        <taxon>Eukaryota</taxon>
        <taxon>Metazoa</taxon>
        <taxon>Chordata</taxon>
        <taxon>Craniata</taxon>
        <taxon>Vertebrata</taxon>
        <taxon>Euteleostomi</taxon>
        <taxon>Archelosauria</taxon>
        <taxon>Archosauria</taxon>
        <taxon>Dinosauria</taxon>
        <taxon>Saurischia</taxon>
        <taxon>Theropoda</taxon>
        <taxon>Coelurosauria</taxon>
        <taxon>Aves</taxon>
        <taxon>Neognathae</taxon>
        <taxon>Neoaves</taxon>
        <taxon>Telluraves</taxon>
        <taxon>Australaves</taxon>
        <taxon>Passeriformes</taxon>
        <taxon>Thamnophilidae</taxon>
        <taxon>Willisornis</taxon>
    </lineage>
</organism>
<evidence type="ECO:0000256" key="6">
    <source>
        <dbReference type="ARBA" id="ARBA00023136"/>
    </source>
</evidence>
<accession>A0ABQ9CV41</accession>
<dbReference type="EMBL" id="WHWB01034626">
    <property type="protein sequence ID" value="KAJ7406902.1"/>
    <property type="molecule type" value="Genomic_DNA"/>
</dbReference>
<gene>
    <name evidence="12" type="ORF">WISP_130618</name>
</gene>
<feature type="region of interest" description="Disordered" evidence="11">
    <location>
        <begin position="137"/>
        <end position="186"/>
    </location>
</feature>
<keyword evidence="3" id="KW-0999">Mitochondrion inner membrane</keyword>
<evidence type="ECO:0000313" key="12">
    <source>
        <dbReference type="EMBL" id="KAJ7406902.1"/>
    </source>
</evidence>
<protein>
    <submittedName>
        <fullName evidence="12">Uncharacterized protein</fullName>
    </submittedName>
</protein>
<comment type="function">
    <text evidence="1">Component of the MICOS complex, a large protein complex of the mitochondrial inner membrane that plays crucial roles in the maintenance of crista junctions, inner membrane architecture, and formation of contact sites to the outer membrane.</text>
</comment>
<evidence type="ECO:0000256" key="1">
    <source>
        <dbReference type="ARBA" id="ARBA00002689"/>
    </source>
</evidence>
<evidence type="ECO:0000256" key="11">
    <source>
        <dbReference type="SAM" id="MobiDB-lite"/>
    </source>
</evidence>
<dbReference type="InterPro" id="IPR042860">
    <property type="entry name" value="MIC25"/>
</dbReference>
<keyword evidence="6" id="KW-0472">Membrane</keyword>
<keyword evidence="13" id="KW-1185">Reference proteome</keyword>
<dbReference type="Pfam" id="PF05300">
    <property type="entry name" value="MIC19_MIC25"/>
    <property type="match status" value="1"/>
</dbReference>